<protein>
    <recommendedName>
        <fullName evidence="6">37S ribosomal protein S25, mitochondrial</fullName>
    </recommendedName>
</protein>
<sequence>MARSLRSARVYQTAKTALAIRNVDSQKMVPPVWLKVIESIPPSEILTRPYPEQHQPPNPKLRRPKHLFKPQQITYEEDELRRTFFRDHPWELARPRVVVEMDGMDGRRLDWSKGLRQPGVPLSGECVVQRQLWMMHNVPNISKEQAYDEARREFYLLRQEEEIERRVAVEEARMVGAYFGKSRLQVGMDLEDEQFEKWKKWASAETMKIESQRSQMYTSFGDEGSPEAETADPVVEGQTNSL</sequence>
<evidence type="ECO:0000256" key="4">
    <source>
        <dbReference type="ARBA" id="ARBA00023128"/>
    </source>
</evidence>
<evidence type="ECO:0000256" key="7">
    <source>
        <dbReference type="SAM" id="MobiDB-lite"/>
    </source>
</evidence>
<evidence type="ECO:0000256" key="1">
    <source>
        <dbReference type="ARBA" id="ARBA00004173"/>
    </source>
</evidence>
<evidence type="ECO:0000256" key="5">
    <source>
        <dbReference type="ARBA" id="ARBA00023274"/>
    </source>
</evidence>
<dbReference type="GO" id="GO:0003735">
    <property type="term" value="F:structural constituent of ribosome"/>
    <property type="evidence" value="ECO:0007669"/>
    <property type="project" value="UniProtKB-UniRule"/>
</dbReference>
<evidence type="ECO:0000256" key="6">
    <source>
        <dbReference type="PIRNR" id="PIRNR029764"/>
    </source>
</evidence>
<dbReference type="GO" id="GO:0005763">
    <property type="term" value="C:mitochondrial small ribosomal subunit"/>
    <property type="evidence" value="ECO:0007669"/>
    <property type="project" value="UniProtKB-UniRule"/>
</dbReference>
<feature type="region of interest" description="Disordered" evidence="7">
    <location>
        <begin position="212"/>
        <end position="242"/>
    </location>
</feature>
<dbReference type="InterPro" id="IPR059242">
    <property type="entry name" value="mS23_dom"/>
</dbReference>
<keyword evidence="3 6" id="KW-0689">Ribosomal protein</keyword>
<dbReference type="InterPro" id="IPR016939">
    <property type="entry name" value="Ribosomal_mS23_fun"/>
</dbReference>
<gene>
    <name evidence="8" type="ORF">UCRPA7_879</name>
</gene>
<comment type="subcellular location">
    <subcellularLocation>
        <location evidence="1 6">Mitochondrion</location>
    </subcellularLocation>
</comment>
<dbReference type="HOGENOM" id="CLU_081350_0_0_1"/>
<dbReference type="PIRSF" id="PIRSF029764">
    <property type="entry name" value="RSM25"/>
    <property type="match status" value="1"/>
</dbReference>
<keyword evidence="9" id="KW-1185">Reference proteome</keyword>
<keyword evidence="4 6" id="KW-0496">Mitochondrion</keyword>
<keyword evidence="5 6" id="KW-0687">Ribonucleoprotein</keyword>
<dbReference type="Proteomes" id="UP000014074">
    <property type="component" value="Unassembled WGS sequence"/>
</dbReference>
<evidence type="ECO:0000256" key="3">
    <source>
        <dbReference type="ARBA" id="ARBA00022980"/>
    </source>
</evidence>
<comment type="similarity">
    <text evidence="2">Belongs to the mitochondrion-specific ribosomal protein mS23 family.</text>
</comment>
<dbReference type="PANTHER" id="PTHR37799">
    <property type="entry name" value="37S RIBOSOMAL PROTEIN S25, MITOCHONDRIAL"/>
    <property type="match status" value="1"/>
</dbReference>
<dbReference type="CDD" id="cd23701">
    <property type="entry name" value="At1g26750"/>
    <property type="match status" value="1"/>
</dbReference>
<evidence type="ECO:0000313" key="9">
    <source>
        <dbReference type="Proteomes" id="UP000014074"/>
    </source>
</evidence>
<dbReference type="Pfam" id="PF13741">
    <property type="entry name" value="MRP-S25"/>
    <property type="match status" value="1"/>
</dbReference>
<proteinExistence type="inferred from homology"/>
<dbReference type="PANTHER" id="PTHR37799:SF1">
    <property type="entry name" value="SMALL RIBOSOMAL SUBUNIT PROTEIN MS23"/>
    <property type="match status" value="1"/>
</dbReference>
<dbReference type="AlphaFoldDB" id="R8BWC4"/>
<dbReference type="RefSeq" id="XP_007911661.1">
    <property type="nucleotide sequence ID" value="XM_007913470.1"/>
</dbReference>
<dbReference type="eggNOG" id="ENOG502RZQQ">
    <property type="taxonomic scope" value="Eukaryota"/>
</dbReference>
<accession>R8BWC4</accession>
<reference evidence="9" key="1">
    <citation type="journal article" date="2013" name="Genome Announc.">
        <title>Draft genome sequence of the ascomycete Phaeoacremonium aleophilum strain UCR-PA7, a causal agent of the esca disease complex in grapevines.</title>
        <authorList>
            <person name="Blanco-Ulate B."/>
            <person name="Rolshausen P."/>
            <person name="Cantu D."/>
        </authorList>
    </citation>
    <scope>NUCLEOTIDE SEQUENCE [LARGE SCALE GENOMIC DNA]</scope>
    <source>
        <strain evidence="9">UCR-PA7</strain>
    </source>
</reference>
<evidence type="ECO:0000256" key="2">
    <source>
        <dbReference type="ARBA" id="ARBA00009864"/>
    </source>
</evidence>
<dbReference type="KEGG" id="tmn:UCRPA7_879"/>
<name>R8BWC4_PHAM7</name>
<dbReference type="GeneID" id="19329675"/>
<evidence type="ECO:0000313" key="8">
    <source>
        <dbReference type="EMBL" id="EOO03609.1"/>
    </source>
</evidence>
<comment type="subunit">
    <text evidence="6">Component of the mitochondrial small ribosomal subunit.</text>
</comment>
<organism evidence="8 9">
    <name type="scientific">Phaeoacremonium minimum (strain UCR-PA7)</name>
    <name type="common">Esca disease fungus</name>
    <name type="synonym">Togninia minima</name>
    <dbReference type="NCBI Taxonomy" id="1286976"/>
    <lineage>
        <taxon>Eukaryota</taxon>
        <taxon>Fungi</taxon>
        <taxon>Dikarya</taxon>
        <taxon>Ascomycota</taxon>
        <taxon>Pezizomycotina</taxon>
        <taxon>Sordariomycetes</taxon>
        <taxon>Sordariomycetidae</taxon>
        <taxon>Togniniales</taxon>
        <taxon>Togniniaceae</taxon>
        <taxon>Phaeoacremonium</taxon>
    </lineage>
</organism>
<dbReference type="OrthoDB" id="5542239at2759"/>
<dbReference type="EMBL" id="KB932817">
    <property type="protein sequence ID" value="EOO03609.1"/>
    <property type="molecule type" value="Genomic_DNA"/>
</dbReference>